<evidence type="ECO:0000313" key="3">
    <source>
        <dbReference type="EMBL" id="VDO36138.1"/>
    </source>
</evidence>
<dbReference type="STRING" id="387005.A0A183H769"/>
<keyword evidence="1" id="KW-0472">Membrane</keyword>
<keyword evidence="1" id="KW-0812">Transmembrane</keyword>
<reference evidence="5" key="1">
    <citation type="submission" date="2016-06" db="UniProtKB">
        <authorList>
            <consortium name="WormBaseParasite"/>
        </authorList>
    </citation>
    <scope>IDENTIFICATION</scope>
</reference>
<evidence type="ECO:0000256" key="1">
    <source>
        <dbReference type="SAM" id="Phobius"/>
    </source>
</evidence>
<keyword evidence="4" id="KW-1185">Reference proteome</keyword>
<gene>
    <name evidence="3" type="ORF">OFLC_LOCUS3333</name>
</gene>
<dbReference type="InterPro" id="IPR056459">
    <property type="entry name" value="TPR_DOP1"/>
</dbReference>
<evidence type="ECO:0000313" key="4">
    <source>
        <dbReference type="Proteomes" id="UP000267606"/>
    </source>
</evidence>
<dbReference type="WBParaSite" id="OFLC_0000333001-mRNA-1">
    <property type="protein sequence ID" value="OFLC_0000333001-mRNA-1"/>
    <property type="gene ID" value="OFLC_0000333001"/>
</dbReference>
<feature type="transmembrane region" description="Helical" evidence="1">
    <location>
        <begin position="100"/>
        <end position="119"/>
    </location>
</feature>
<evidence type="ECO:0000259" key="2">
    <source>
        <dbReference type="Pfam" id="PF24601"/>
    </source>
</evidence>
<keyword evidence="1" id="KW-1133">Transmembrane helix</keyword>
<sequence>MLLYAESGQTVDLARSEKVFRMLIALMRTKLSFLTPRLIISCMVSSGTASLSKSPSSATSGQLMDLVSRHIRSILGQDFWASESDSASGTDTLKHKHYTLFELFLTVSLLYIDIFLISFN</sequence>
<evidence type="ECO:0000313" key="5">
    <source>
        <dbReference type="WBParaSite" id="OFLC_0000333001-mRNA-1"/>
    </source>
</evidence>
<reference evidence="3 4" key="2">
    <citation type="submission" date="2018-11" db="EMBL/GenBank/DDBJ databases">
        <authorList>
            <consortium name="Pathogen Informatics"/>
        </authorList>
    </citation>
    <scope>NUCLEOTIDE SEQUENCE [LARGE SCALE GENOMIC DNA]</scope>
</reference>
<organism evidence="5">
    <name type="scientific">Onchocerca flexuosa</name>
    <dbReference type="NCBI Taxonomy" id="387005"/>
    <lineage>
        <taxon>Eukaryota</taxon>
        <taxon>Metazoa</taxon>
        <taxon>Ecdysozoa</taxon>
        <taxon>Nematoda</taxon>
        <taxon>Chromadorea</taxon>
        <taxon>Rhabditida</taxon>
        <taxon>Spirurina</taxon>
        <taxon>Spiruromorpha</taxon>
        <taxon>Filarioidea</taxon>
        <taxon>Onchocercidae</taxon>
        <taxon>Onchocerca</taxon>
    </lineage>
</organism>
<accession>A0A183H769</accession>
<dbReference type="Proteomes" id="UP000267606">
    <property type="component" value="Unassembled WGS sequence"/>
</dbReference>
<dbReference type="Pfam" id="PF24601">
    <property type="entry name" value="TPR_DOP1"/>
    <property type="match status" value="1"/>
</dbReference>
<name>A0A183H769_9BILA</name>
<proteinExistence type="predicted"/>
<feature type="domain" description="DOP1-like TPR" evidence="2">
    <location>
        <begin position="1"/>
        <end position="112"/>
    </location>
</feature>
<dbReference type="EMBL" id="UZAJ01002198">
    <property type="protein sequence ID" value="VDO36138.1"/>
    <property type="molecule type" value="Genomic_DNA"/>
</dbReference>
<protein>
    <submittedName>
        <fullName evidence="5">Secreted protein</fullName>
    </submittedName>
</protein>
<dbReference type="AlphaFoldDB" id="A0A183H769"/>